<evidence type="ECO:0000313" key="2">
    <source>
        <dbReference type="EMBL" id="CAK5262363.1"/>
    </source>
</evidence>
<dbReference type="Proteomes" id="UP001295794">
    <property type="component" value="Unassembled WGS sequence"/>
</dbReference>
<reference evidence="2" key="1">
    <citation type="submission" date="2023-11" db="EMBL/GenBank/DDBJ databases">
        <authorList>
            <person name="De Vega J J."/>
            <person name="De Vega J J."/>
        </authorList>
    </citation>
    <scope>NUCLEOTIDE SEQUENCE</scope>
</reference>
<feature type="signal peptide" evidence="1">
    <location>
        <begin position="1"/>
        <end position="23"/>
    </location>
</feature>
<dbReference type="AlphaFoldDB" id="A0AAD2GR44"/>
<keyword evidence="3" id="KW-1185">Reference proteome</keyword>
<gene>
    <name evidence="2" type="ORF">MYCIT1_LOCUS1010</name>
</gene>
<organism evidence="2 3">
    <name type="scientific">Mycena citricolor</name>
    <dbReference type="NCBI Taxonomy" id="2018698"/>
    <lineage>
        <taxon>Eukaryota</taxon>
        <taxon>Fungi</taxon>
        <taxon>Dikarya</taxon>
        <taxon>Basidiomycota</taxon>
        <taxon>Agaricomycotina</taxon>
        <taxon>Agaricomycetes</taxon>
        <taxon>Agaricomycetidae</taxon>
        <taxon>Agaricales</taxon>
        <taxon>Marasmiineae</taxon>
        <taxon>Mycenaceae</taxon>
        <taxon>Mycena</taxon>
    </lineage>
</organism>
<feature type="chain" id="PRO_5042081546" evidence="1">
    <location>
        <begin position="24"/>
        <end position="283"/>
    </location>
</feature>
<proteinExistence type="predicted"/>
<evidence type="ECO:0000313" key="3">
    <source>
        <dbReference type="Proteomes" id="UP001295794"/>
    </source>
</evidence>
<sequence>MSMVVVRVVIRVAVMMVRMPVRGGCGRWCGGGRLGFHTRHVCHSRQPRLNRTRLKAHDSFPMRQDLLLFHKQIPIEDLEELSLNPADVSLPKDTRAQRPVHITQSAVLRELARDNERAQEYALQSPIFDCDGKVRTRSGDIYQGNEYGSRCDFGTGEHRANELGKLRLVRGQLGGALRMVVLVWRVTGQSEADGIRYAFDDVCYHRRGELDIQKFQDRRRVVGRIYKRGGMYGRVRAQAGCGSRCGGPRRVVGHRGHDATGNGRGLRVIGVRFPFFEILVIKP</sequence>
<accession>A0AAD2GR44</accession>
<comment type="caution">
    <text evidence="2">The sequence shown here is derived from an EMBL/GenBank/DDBJ whole genome shotgun (WGS) entry which is preliminary data.</text>
</comment>
<protein>
    <submittedName>
        <fullName evidence="2">Uncharacterized protein</fullName>
    </submittedName>
</protein>
<keyword evidence="1" id="KW-0732">Signal</keyword>
<evidence type="ECO:0000256" key="1">
    <source>
        <dbReference type="SAM" id="SignalP"/>
    </source>
</evidence>
<name>A0AAD2GR44_9AGAR</name>
<dbReference type="EMBL" id="CAVNYO010000014">
    <property type="protein sequence ID" value="CAK5262363.1"/>
    <property type="molecule type" value="Genomic_DNA"/>
</dbReference>